<dbReference type="Proteomes" id="UP000037716">
    <property type="component" value="Unassembled WGS sequence"/>
</dbReference>
<dbReference type="RefSeq" id="WP_157593846.1">
    <property type="nucleotide sequence ID" value="NZ_FNUE01000002.1"/>
</dbReference>
<dbReference type="EMBL" id="LGBR01000001">
    <property type="protein sequence ID" value="KOY52562.1"/>
    <property type="molecule type" value="Genomic_DNA"/>
</dbReference>
<protein>
    <recommendedName>
        <fullName evidence="3">Lipoprotein</fullName>
    </recommendedName>
</protein>
<dbReference type="AlphaFoldDB" id="A0A0M9CHD1"/>
<gene>
    <name evidence="1" type="ORF">I602_2122</name>
</gene>
<reference evidence="1 2" key="1">
    <citation type="submission" date="2015-07" db="EMBL/GenBank/DDBJ databases">
        <title>Genome of Polaribacter dokdonenesis DSW-5, isolated from seawater off Dokdo in Korea.</title>
        <authorList>
            <person name="Yoon K."/>
            <person name="Song J.Y."/>
            <person name="Kim J.F."/>
        </authorList>
    </citation>
    <scope>NUCLEOTIDE SEQUENCE [LARGE SCALE GENOMIC DNA]</scope>
    <source>
        <strain evidence="1 2">DSW-5</strain>
    </source>
</reference>
<name>A0A0M9CHD1_9FLAO</name>
<dbReference type="OrthoDB" id="1432444at2"/>
<evidence type="ECO:0000313" key="1">
    <source>
        <dbReference type="EMBL" id="KOY52562.1"/>
    </source>
</evidence>
<comment type="caution">
    <text evidence="1">The sequence shown here is derived from an EMBL/GenBank/DDBJ whole genome shotgun (WGS) entry which is preliminary data.</text>
</comment>
<proteinExistence type="predicted"/>
<dbReference type="PROSITE" id="PS51257">
    <property type="entry name" value="PROKAR_LIPOPROTEIN"/>
    <property type="match status" value="1"/>
</dbReference>
<dbReference type="STRING" id="1300348.I602_2122"/>
<accession>A0A0M9CHD1</accession>
<organism evidence="1 2">
    <name type="scientific">Polaribacter dokdonensis DSW-5</name>
    <dbReference type="NCBI Taxonomy" id="1300348"/>
    <lineage>
        <taxon>Bacteria</taxon>
        <taxon>Pseudomonadati</taxon>
        <taxon>Bacteroidota</taxon>
        <taxon>Flavobacteriia</taxon>
        <taxon>Flavobacteriales</taxon>
        <taxon>Flavobacteriaceae</taxon>
    </lineage>
</organism>
<evidence type="ECO:0008006" key="3">
    <source>
        <dbReference type="Google" id="ProtNLM"/>
    </source>
</evidence>
<dbReference type="PATRIC" id="fig|1300348.6.peg.2123"/>
<sequence>MFLRFVNLADIKVYLLRKFTWLFIFSLILFSCKKEKLVFSAFELNKNLSCNDLYDNGFKRTFGSDVFMIGKIMNDTTVHFQISEPIVKNEIHSDDFYEEIRIENDTLKKESIYDEYLKKDALELNDSIYQLVWQNIKKQKKGICREGVIIWKNFMIELDKSEIKKYRQTIDISKYKILEIENPSSYDLDSFKVLNLKKKDTFYCSIYKQNQKYYMSSTISLR</sequence>
<evidence type="ECO:0000313" key="2">
    <source>
        <dbReference type="Proteomes" id="UP000037716"/>
    </source>
</evidence>